<feature type="region of interest" description="Disordered" evidence="1">
    <location>
        <begin position="686"/>
        <end position="712"/>
    </location>
</feature>
<keyword evidence="3" id="KW-0732">Signal</keyword>
<accession>A0ABN8IKP3</accession>
<keyword evidence="2" id="KW-0812">Transmembrane</keyword>
<organism evidence="5 6">
    <name type="scientific">Iphiclides podalirius</name>
    <name type="common">scarce swallowtail</name>
    <dbReference type="NCBI Taxonomy" id="110791"/>
    <lineage>
        <taxon>Eukaryota</taxon>
        <taxon>Metazoa</taxon>
        <taxon>Ecdysozoa</taxon>
        <taxon>Arthropoda</taxon>
        <taxon>Hexapoda</taxon>
        <taxon>Insecta</taxon>
        <taxon>Pterygota</taxon>
        <taxon>Neoptera</taxon>
        <taxon>Endopterygota</taxon>
        <taxon>Lepidoptera</taxon>
        <taxon>Glossata</taxon>
        <taxon>Ditrysia</taxon>
        <taxon>Papilionoidea</taxon>
        <taxon>Papilionidae</taxon>
        <taxon>Papilioninae</taxon>
        <taxon>Iphiclides</taxon>
    </lineage>
</organism>
<feature type="transmembrane region" description="Helical" evidence="2">
    <location>
        <begin position="645"/>
        <end position="663"/>
    </location>
</feature>
<gene>
    <name evidence="5" type="ORF">IPOD504_LOCUS10337</name>
</gene>
<evidence type="ECO:0000259" key="4">
    <source>
        <dbReference type="SMART" id="SM00703"/>
    </source>
</evidence>
<dbReference type="Proteomes" id="UP000837857">
    <property type="component" value="Chromosome 25"/>
</dbReference>
<dbReference type="InterPro" id="IPR006621">
    <property type="entry name" value="Nose-resist-to-fluoxetine_N"/>
</dbReference>
<feature type="transmembrane region" description="Helical" evidence="2">
    <location>
        <begin position="318"/>
        <end position="340"/>
    </location>
</feature>
<feature type="transmembrane region" description="Helical" evidence="2">
    <location>
        <begin position="423"/>
        <end position="443"/>
    </location>
</feature>
<feature type="transmembrane region" description="Helical" evidence="2">
    <location>
        <begin position="361"/>
        <end position="379"/>
    </location>
</feature>
<protein>
    <recommendedName>
        <fullName evidence="4">Nose resistant-to-fluoxetine protein N-terminal domain-containing protein</fullName>
    </recommendedName>
</protein>
<feature type="chain" id="PRO_5046693808" description="Nose resistant-to-fluoxetine protein N-terminal domain-containing protein" evidence="3">
    <location>
        <begin position="21"/>
        <end position="712"/>
    </location>
</feature>
<keyword evidence="2" id="KW-1133">Transmembrane helix</keyword>
<sequence>MSVATIVVLLSSLIVQTVAAHQLVGQNGTTKITKLAKRYESNFDILIERLSSISWGEDEKICLDQILDTIHNAKNATLWATWVWDSMQLPAGQLFGSRYHLGNYDQCLREKVAASRPPFPTQYCVANVLLQATSKITSLPDSLDPFGSADEYIRSKTGLLQRFNEMDWGVCLPRVCKPKSVEAFARVLLKQSHLGHLSSPHKMTIRCEVPGQPDENADGINVLLKGALLVTLIVVTCTVYLSQKRTENPPSFADSVLRCLCLKRNAKELMQRNENDVNVLHGMRFISSAVIVLIHVVFAMLFVTVGNGLDFEEHLNSYGIKILNFVIAVDTFFFMSGLLFMRNIKNNTTIRSLVETLIKRYFRLIWWYIANILIIFFVLPSSGCGPVCPKFAKPELESCYKTWWSGMLMVGNYHNVHRVCAPVAWYIFCDFQLAVVSAVLFWIYQKQKRVGIICFAILTTLSILIPGWFVYTVPELGIVTFDFDMYWTMRDPIIRTPKMSLYGKTHHRASPYLIGVIMGYIMANYNEKDLRSFFTKKRIIKGFLMSTGMIVILLVAYENGSESLKSALLLALHRPIWALFLSAVVGLCEYGRFPLVNDFLSWRAFAPLSKLTYGIYMIHCTIIMVNTACTRSPLYFNAGILAEKFLGNLVLAAFASLFFMLFVESPLNNLVKLMLARCDNSKQKAVQNGGDEISTNRTNSDTMQSDHKHKKL</sequence>
<feature type="signal peptide" evidence="3">
    <location>
        <begin position="1"/>
        <end position="20"/>
    </location>
</feature>
<evidence type="ECO:0000256" key="1">
    <source>
        <dbReference type="SAM" id="MobiDB-lite"/>
    </source>
</evidence>
<name>A0ABN8IKP3_9NEOP</name>
<feature type="transmembrane region" description="Helical" evidence="2">
    <location>
        <begin position="285"/>
        <end position="306"/>
    </location>
</feature>
<reference evidence="5" key="1">
    <citation type="submission" date="2022-03" db="EMBL/GenBank/DDBJ databases">
        <authorList>
            <person name="Martin H S."/>
        </authorList>
    </citation>
    <scope>NUCLEOTIDE SEQUENCE</scope>
</reference>
<feature type="transmembrane region" description="Helical" evidence="2">
    <location>
        <begin position="509"/>
        <end position="526"/>
    </location>
</feature>
<evidence type="ECO:0000313" key="6">
    <source>
        <dbReference type="Proteomes" id="UP000837857"/>
    </source>
</evidence>
<keyword evidence="6" id="KW-1185">Reference proteome</keyword>
<feature type="transmembrane region" description="Helical" evidence="2">
    <location>
        <begin position="538"/>
        <end position="556"/>
    </location>
</feature>
<keyword evidence="2" id="KW-0472">Membrane</keyword>
<feature type="compositionally biased region" description="Polar residues" evidence="1">
    <location>
        <begin position="693"/>
        <end position="703"/>
    </location>
</feature>
<dbReference type="SMART" id="SM00703">
    <property type="entry name" value="NRF"/>
    <property type="match status" value="1"/>
</dbReference>
<dbReference type="EMBL" id="OW152837">
    <property type="protein sequence ID" value="CAH2057857.1"/>
    <property type="molecule type" value="Genomic_DNA"/>
</dbReference>
<evidence type="ECO:0000313" key="5">
    <source>
        <dbReference type="EMBL" id="CAH2057857.1"/>
    </source>
</evidence>
<dbReference type="PANTHER" id="PTHR11161">
    <property type="entry name" value="O-ACYLTRANSFERASE"/>
    <property type="match status" value="1"/>
</dbReference>
<dbReference type="Pfam" id="PF20146">
    <property type="entry name" value="NRF"/>
    <property type="match status" value="1"/>
</dbReference>
<dbReference type="PANTHER" id="PTHR11161:SF0">
    <property type="entry name" value="O-ACYLTRANSFERASE LIKE PROTEIN"/>
    <property type="match status" value="1"/>
</dbReference>
<evidence type="ECO:0000256" key="2">
    <source>
        <dbReference type="SAM" id="Phobius"/>
    </source>
</evidence>
<feature type="transmembrane region" description="Helical" evidence="2">
    <location>
        <begin position="450"/>
        <end position="471"/>
    </location>
</feature>
<feature type="domain" description="Nose resistant-to-fluoxetine protein N-terminal" evidence="4">
    <location>
        <begin position="59"/>
        <end position="204"/>
    </location>
</feature>
<feature type="transmembrane region" description="Helical" evidence="2">
    <location>
        <begin position="576"/>
        <end position="593"/>
    </location>
</feature>
<dbReference type="InterPro" id="IPR052728">
    <property type="entry name" value="O2_lipid_transport_reg"/>
</dbReference>
<proteinExistence type="predicted"/>
<feature type="transmembrane region" description="Helical" evidence="2">
    <location>
        <begin position="605"/>
        <end position="625"/>
    </location>
</feature>
<dbReference type="InterPro" id="IPR002656">
    <property type="entry name" value="Acyl_transf_3_dom"/>
</dbReference>
<dbReference type="Pfam" id="PF01757">
    <property type="entry name" value="Acyl_transf_3"/>
    <property type="match status" value="1"/>
</dbReference>
<feature type="transmembrane region" description="Helical" evidence="2">
    <location>
        <begin position="222"/>
        <end position="241"/>
    </location>
</feature>
<feature type="non-terminal residue" evidence="5">
    <location>
        <position position="1"/>
    </location>
</feature>
<evidence type="ECO:0000256" key="3">
    <source>
        <dbReference type="SAM" id="SignalP"/>
    </source>
</evidence>